<dbReference type="PANTHER" id="PTHR43380:SF1">
    <property type="entry name" value="2-OXOISOVALERATE DEHYDROGENASE SUBUNIT ALPHA, MITOCHONDRIAL"/>
    <property type="match status" value="1"/>
</dbReference>
<dbReference type="CDD" id="cd02000">
    <property type="entry name" value="TPP_E1_PDC_ADC_BCADC"/>
    <property type="match status" value="1"/>
</dbReference>
<dbReference type="SUPFAM" id="SSF52518">
    <property type="entry name" value="Thiamin diphosphate-binding fold (THDP-binding)"/>
    <property type="match status" value="1"/>
</dbReference>
<comment type="similarity">
    <text evidence="4">Belongs to the BCKDHA family.</text>
</comment>
<proteinExistence type="inferred from homology"/>
<keyword evidence="2 4" id="KW-0560">Oxidoreductase</keyword>
<dbReference type="PANTHER" id="PTHR43380">
    <property type="entry name" value="2-OXOISOVALERATE DEHYDROGENASE SUBUNIT ALPHA, MITOCHONDRIAL"/>
    <property type="match status" value="1"/>
</dbReference>
<comment type="caution">
    <text evidence="7">The sequence shown here is derived from an EMBL/GenBank/DDBJ whole genome shotgun (WGS) entry which is preliminary data.</text>
</comment>
<dbReference type="Gene3D" id="3.40.50.970">
    <property type="match status" value="1"/>
</dbReference>
<keyword evidence="3 4" id="KW-0786">Thiamine pyrophosphate</keyword>
<comment type="cofactor">
    <cofactor evidence="1 4">
        <name>thiamine diphosphate</name>
        <dbReference type="ChEBI" id="CHEBI:58937"/>
    </cofactor>
</comment>
<gene>
    <name evidence="7" type="ORF">ACFPT7_17035</name>
</gene>
<dbReference type="EC" id="1.2.4.4" evidence="4"/>
<keyword evidence="8" id="KW-1185">Reference proteome</keyword>
<dbReference type="InterPro" id="IPR029061">
    <property type="entry name" value="THDP-binding"/>
</dbReference>
<evidence type="ECO:0000256" key="3">
    <source>
        <dbReference type="ARBA" id="ARBA00023052"/>
    </source>
</evidence>
<dbReference type="RefSeq" id="WP_263341089.1">
    <property type="nucleotide sequence ID" value="NZ_JAGSYH010000006.1"/>
</dbReference>
<protein>
    <recommendedName>
        <fullName evidence="4">2-oxoisovalerate dehydrogenase subunit alpha</fullName>
        <ecNumber evidence="4">1.2.4.4</ecNumber>
    </recommendedName>
    <alternativeName>
        <fullName evidence="4">Branched-chain alpha-keto acid dehydrogenase E1 component alpha chain</fullName>
    </alternativeName>
</protein>
<sequence length="357" mass="39530">MATKAKEPAEAQAANSGSEGGGLISNDKLRQMYATMLKCRTLEERARVLFKQGKFTGNYYAAVGQEATVVATAVDLRAEDTIGPSHRDFITGFVKGAPLDKMFCHLFARANSPDKGRSSPAHFGYAPLNIITPSSTIAAQLNIATGVALANKMKKNDNIAVAYFGDGSTSLGFWHEALNFAGVHDLPIIFVCQNNLWAESVNLKFQTRVEDLSVKAHSYGFPGITVDGNDVVAVYRVAQEAINRARRGHGPTLIECKTYRWYGHSEIDPAKYRDPEEVEHWKAKDPIANMEKYLTAKKLFTPEWKQEILDSFNSELDAAIETADKSAPPEGVEALDHVYSFEVRDRWLNPKTYSPSY</sequence>
<evidence type="ECO:0000259" key="6">
    <source>
        <dbReference type="Pfam" id="PF00676"/>
    </source>
</evidence>
<dbReference type="Pfam" id="PF00676">
    <property type="entry name" value="E1_dh"/>
    <property type="match status" value="1"/>
</dbReference>
<dbReference type="Proteomes" id="UP001596091">
    <property type="component" value="Unassembled WGS sequence"/>
</dbReference>
<evidence type="ECO:0000256" key="1">
    <source>
        <dbReference type="ARBA" id="ARBA00001964"/>
    </source>
</evidence>
<dbReference type="InterPro" id="IPR001017">
    <property type="entry name" value="DH_E1"/>
</dbReference>
<evidence type="ECO:0000313" key="7">
    <source>
        <dbReference type="EMBL" id="MFC5864013.1"/>
    </source>
</evidence>
<accession>A0ABW1EM32</accession>
<dbReference type="EMBL" id="JBHSPH010000008">
    <property type="protein sequence ID" value="MFC5864013.1"/>
    <property type="molecule type" value="Genomic_DNA"/>
</dbReference>
<feature type="domain" description="Dehydrogenase E1 component" evidence="6">
    <location>
        <begin position="36"/>
        <end position="328"/>
    </location>
</feature>
<dbReference type="InterPro" id="IPR050771">
    <property type="entry name" value="Alpha-ketoacid_DH_E1_comp"/>
</dbReference>
<name>A0ABW1EM32_9BACT</name>
<evidence type="ECO:0000313" key="8">
    <source>
        <dbReference type="Proteomes" id="UP001596091"/>
    </source>
</evidence>
<organism evidence="7 8">
    <name type="scientific">Acidicapsa dinghuensis</name>
    <dbReference type="NCBI Taxonomy" id="2218256"/>
    <lineage>
        <taxon>Bacteria</taxon>
        <taxon>Pseudomonadati</taxon>
        <taxon>Acidobacteriota</taxon>
        <taxon>Terriglobia</taxon>
        <taxon>Terriglobales</taxon>
        <taxon>Acidobacteriaceae</taxon>
        <taxon>Acidicapsa</taxon>
    </lineage>
</organism>
<feature type="region of interest" description="Disordered" evidence="5">
    <location>
        <begin position="1"/>
        <end position="22"/>
    </location>
</feature>
<evidence type="ECO:0000256" key="4">
    <source>
        <dbReference type="RuleBase" id="RU365014"/>
    </source>
</evidence>
<evidence type="ECO:0000256" key="2">
    <source>
        <dbReference type="ARBA" id="ARBA00023002"/>
    </source>
</evidence>
<reference evidence="8" key="1">
    <citation type="journal article" date="2019" name="Int. J. Syst. Evol. Microbiol.">
        <title>The Global Catalogue of Microorganisms (GCM) 10K type strain sequencing project: providing services to taxonomists for standard genome sequencing and annotation.</title>
        <authorList>
            <consortium name="The Broad Institute Genomics Platform"/>
            <consortium name="The Broad Institute Genome Sequencing Center for Infectious Disease"/>
            <person name="Wu L."/>
            <person name="Ma J."/>
        </authorList>
    </citation>
    <scope>NUCLEOTIDE SEQUENCE [LARGE SCALE GENOMIC DNA]</scope>
    <source>
        <strain evidence="8">JCM 4087</strain>
    </source>
</reference>
<comment type="function">
    <text evidence="4">The branched-chain alpha-keto dehydrogenase complex catalyzes the overall conversion of alpha-keto acids to acyl-CoA and CO(2). It contains multiple copies of three enzymatic components: branched-chain alpha-keto acid decarboxylase (E1), lipoamide acyltransferase (E2) and lipoamide dehydrogenase (E3).</text>
</comment>
<comment type="catalytic activity">
    <reaction evidence="4">
        <text>N(6)-[(R)-lipoyl]-L-lysyl-[protein] + 3-methyl-2-oxobutanoate + H(+) = N(6)-[(R)-S(8)-2-methylpropanoyldihydrolipoyl]-L-lysyl-[protein] + CO2</text>
        <dbReference type="Rhea" id="RHEA:13457"/>
        <dbReference type="Rhea" id="RHEA-COMP:10474"/>
        <dbReference type="Rhea" id="RHEA-COMP:10497"/>
        <dbReference type="ChEBI" id="CHEBI:11851"/>
        <dbReference type="ChEBI" id="CHEBI:15378"/>
        <dbReference type="ChEBI" id="CHEBI:16526"/>
        <dbReference type="ChEBI" id="CHEBI:83099"/>
        <dbReference type="ChEBI" id="CHEBI:83142"/>
        <dbReference type="EC" id="1.2.4.4"/>
    </reaction>
</comment>
<evidence type="ECO:0000256" key="5">
    <source>
        <dbReference type="SAM" id="MobiDB-lite"/>
    </source>
</evidence>